<dbReference type="SMART" id="SM00409">
    <property type="entry name" value="IG"/>
    <property type="match status" value="2"/>
</dbReference>
<dbReference type="AlphaFoldDB" id="D6WPS4"/>
<dbReference type="eggNOG" id="KOG3510">
    <property type="taxonomic scope" value="Eukaryota"/>
</dbReference>
<evidence type="ECO:0000313" key="3">
    <source>
        <dbReference type="Proteomes" id="UP000007266"/>
    </source>
</evidence>
<organism evidence="2 3">
    <name type="scientific">Tribolium castaneum</name>
    <name type="common">Red flour beetle</name>
    <dbReference type="NCBI Taxonomy" id="7070"/>
    <lineage>
        <taxon>Eukaryota</taxon>
        <taxon>Metazoa</taxon>
        <taxon>Ecdysozoa</taxon>
        <taxon>Arthropoda</taxon>
        <taxon>Hexapoda</taxon>
        <taxon>Insecta</taxon>
        <taxon>Pterygota</taxon>
        <taxon>Neoptera</taxon>
        <taxon>Endopterygota</taxon>
        <taxon>Coleoptera</taxon>
        <taxon>Polyphaga</taxon>
        <taxon>Cucujiformia</taxon>
        <taxon>Tenebrionidae</taxon>
        <taxon>Tenebrionidae incertae sedis</taxon>
        <taxon>Tribolium</taxon>
    </lineage>
</organism>
<dbReference type="OMA" id="YECEINI"/>
<dbReference type="PROSITE" id="PS50835">
    <property type="entry name" value="IG_LIKE"/>
    <property type="match status" value="2"/>
</dbReference>
<dbReference type="SUPFAM" id="SSF48726">
    <property type="entry name" value="Immunoglobulin"/>
    <property type="match status" value="2"/>
</dbReference>
<dbReference type="GO" id="GO:0050808">
    <property type="term" value="P:synapse organization"/>
    <property type="evidence" value="ECO:0000318"/>
    <property type="project" value="GO_Central"/>
</dbReference>
<dbReference type="PANTHER" id="PTHR23279">
    <property type="entry name" value="DEFECTIVE PROBOSCIS EXTENSION RESPONSE DPR -RELATED"/>
    <property type="match status" value="1"/>
</dbReference>
<dbReference type="InterPro" id="IPR007110">
    <property type="entry name" value="Ig-like_dom"/>
</dbReference>
<evidence type="ECO:0000259" key="1">
    <source>
        <dbReference type="PROSITE" id="PS50835"/>
    </source>
</evidence>
<proteinExistence type="predicted"/>
<dbReference type="PANTHER" id="PTHR23279:SF37">
    <property type="entry name" value="DEFECTIVE PROBOSCIS EXTENSION RESPONSE 13, ISOFORM B"/>
    <property type="match status" value="1"/>
</dbReference>
<feature type="domain" description="Ig-like" evidence="1">
    <location>
        <begin position="1"/>
        <end position="80"/>
    </location>
</feature>
<dbReference type="InterPro" id="IPR036179">
    <property type="entry name" value="Ig-like_dom_sf"/>
</dbReference>
<dbReference type="Gene3D" id="2.60.40.10">
    <property type="entry name" value="Immunoglobulins"/>
    <property type="match status" value="2"/>
</dbReference>
<dbReference type="InterPro" id="IPR003599">
    <property type="entry name" value="Ig_sub"/>
</dbReference>
<dbReference type="InterPro" id="IPR013783">
    <property type="entry name" value="Ig-like_fold"/>
</dbReference>
<dbReference type="InParanoid" id="D6WPS4"/>
<dbReference type="FunFam" id="2.60.40.10:FF:004896">
    <property type="match status" value="1"/>
</dbReference>
<evidence type="ECO:0000313" key="2">
    <source>
        <dbReference type="EMBL" id="EFA06182.2"/>
    </source>
</evidence>
<reference evidence="2 3" key="2">
    <citation type="journal article" date="2010" name="Nucleic Acids Res.">
        <title>BeetleBase in 2010: revisions to provide comprehensive genomic information for Tribolium castaneum.</title>
        <authorList>
            <person name="Kim H.S."/>
            <person name="Murphy T."/>
            <person name="Xia J."/>
            <person name="Caragea D."/>
            <person name="Park Y."/>
            <person name="Beeman R.W."/>
            <person name="Lorenzen M.D."/>
            <person name="Butcher S."/>
            <person name="Manak J.R."/>
            <person name="Brown S.J."/>
        </authorList>
    </citation>
    <scope>GENOME REANNOTATION</scope>
    <source>
        <strain evidence="2 3">Georgia GA2</strain>
    </source>
</reference>
<protein>
    <recommendedName>
        <fullName evidence="1">Ig-like domain-containing protein</fullName>
    </recommendedName>
</protein>
<dbReference type="InterPro" id="IPR037448">
    <property type="entry name" value="Zig-8"/>
</dbReference>
<dbReference type="GO" id="GO:0032589">
    <property type="term" value="C:neuron projection membrane"/>
    <property type="evidence" value="ECO:0000318"/>
    <property type="project" value="GO_Central"/>
</dbReference>
<name>D6WPS4_TRICA</name>
<reference evidence="2 3" key="1">
    <citation type="journal article" date="2008" name="Nature">
        <title>The genome of the model beetle and pest Tribolium castaneum.</title>
        <authorList>
            <consortium name="Tribolium Genome Sequencing Consortium"/>
            <person name="Richards S."/>
            <person name="Gibbs R.A."/>
            <person name="Weinstock G.M."/>
            <person name="Brown S.J."/>
            <person name="Denell R."/>
            <person name="Beeman R.W."/>
            <person name="Gibbs R."/>
            <person name="Beeman R.W."/>
            <person name="Brown S.J."/>
            <person name="Bucher G."/>
            <person name="Friedrich M."/>
            <person name="Grimmelikhuijzen C.J."/>
            <person name="Klingler M."/>
            <person name="Lorenzen M."/>
            <person name="Richards S."/>
            <person name="Roth S."/>
            <person name="Schroder R."/>
            <person name="Tautz D."/>
            <person name="Zdobnov E.M."/>
            <person name="Muzny D."/>
            <person name="Gibbs R.A."/>
            <person name="Weinstock G.M."/>
            <person name="Attaway T."/>
            <person name="Bell S."/>
            <person name="Buhay C.J."/>
            <person name="Chandrabose M.N."/>
            <person name="Chavez D."/>
            <person name="Clerk-Blankenburg K.P."/>
            <person name="Cree A."/>
            <person name="Dao M."/>
            <person name="Davis C."/>
            <person name="Chacko J."/>
            <person name="Dinh H."/>
            <person name="Dugan-Rocha S."/>
            <person name="Fowler G."/>
            <person name="Garner T.T."/>
            <person name="Garnes J."/>
            <person name="Gnirke A."/>
            <person name="Hawes A."/>
            <person name="Hernandez J."/>
            <person name="Hines S."/>
            <person name="Holder M."/>
            <person name="Hume J."/>
            <person name="Jhangiani S.N."/>
            <person name="Joshi V."/>
            <person name="Khan Z.M."/>
            <person name="Jackson L."/>
            <person name="Kovar C."/>
            <person name="Kowis A."/>
            <person name="Lee S."/>
            <person name="Lewis L.R."/>
            <person name="Margolis J."/>
            <person name="Morgan M."/>
            <person name="Nazareth L.V."/>
            <person name="Nguyen N."/>
            <person name="Okwuonu G."/>
            <person name="Parker D."/>
            <person name="Richards S."/>
            <person name="Ruiz S.J."/>
            <person name="Santibanez J."/>
            <person name="Savard J."/>
            <person name="Scherer S.E."/>
            <person name="Schneider B."/>
            <person name="Sodergren E."/>
            <person name="Tautz D."/>
            <person name="Vattahil S."/>
            <person name="Villasana D."/>
            <person name="White C.S."/>
            <person name="Wright R."/>
            <person name="Park Y."/>
            <person name="Beeman R.W."/>
            <person name="Lord J."/>
            <person name="Oppert B."/>
            <person name="Lorenzen M."/>
            <person name="Brown S."/>
            <person name="Wang L."/>
            <person name="Savard J."/>
            <person name="Tautz D."/>
            <person name="Richards S."/>
            <person name="Weinstock G."/>
            <person name="Gibbs R.A."/>
            <person name="Liu Y."/>
            <person name="Worley K."/>
            <person name="Weinstock G."/>
            <person name="Elsik C.G."/>
            <person name="Reese J.T."/>
            <person name="Elhaik E."/>
            <person name="Landan G."/>
            <person name="Graur D."/>
            <person name="Arensburger P."/>
            <person name="Atkinson P."/>
            <person name="Beeman R.W."/>
            <person name="Beidler J."/>
            <person name="Brown S.J."/>
            <person name="Demuth J.P."/>
            <person name="Drury D.W."/>
            <person name="Du Y.Z."/>
            <person name="Fujiwara H."/>
            <person name="Lorenzen M."/>
            <person name="Maselli V."/>
            <person name="Osanai M."/>
            <person name="Park Y."/>
            <person name="Robertson H.M."/>
            <person name="Tu Z."/>
            <person name="Wang J.J."/>
            <person name="Wang S."/>
            <person name="Richards S."/>
            <person name="Song H."/>
            <person name="Zhang L."/>
            <person name="Sodergren E."/>
            <person name="Werner D."/>
            <person name="Stanke M."/>
            <person name="Morgenstern B."/>
            <person name="Solovyev V."/>
            <person name="Kosarev P."/>
            <person name="Brown G."/>
            <person name="Chen H.C."/>
            <person name="Ermolaeva O."/>
            <person name="Hlavina W."/>
            <person name="Kapustin Y."/>
            <person name="Kiryutin B."/>
            <person name="Kitts P."/>
            <person name="Maglott D."/>
            <person name="Pruitt K."/>
            <person name="Sapojnikov V."/>
            <person name="Souvorov A."/>
            <person name="Mackey A.J."/>
            <person name="Waterhouse R.M."/>
            <person name="Wyder S."/>
            <person name="Zdobnov E.M."/>
            <person name="Zdobnov E.M."/>
            <person name="Wyder S."/>
            <person name="Kriventseva E.V."/>
            <person name="Kadowaki T."/>
            <person name="Bork P."/>
            <person name="Aranda M."/>
            <person name="Bao R."/>
            <person name="Beermann A."/>
            <person name="Berns N."/>
            <person name="Bolognesi R."/>
            <person name="Bonneton F."/>
            <person name="Bopp D."/>
            <person name="Brown S.J."/>
            <person name="Bucher G."/>
            <person name="Butts T."/>
            <person name="Chaumot A."/>
            <person name="Denell R.E."/>
            <person name="Ferrier D.E."/>
            <person name="Friedrich M."/>
            <person name="Gordon C.M."/>
            <person name="Jindra M."/>
            <person name="Klingler M."/>
            <person name="Lan Q."/>
            <person name="Lattorff H.M."/>
            <person name="Laudet V."/>
            <person name="von Levetsow C."/>
            <person name="Liu Z."/>
            <person name="Lutz R."/>
            <person name="Lynch J.A."/>
            <person name="da Fonseca R.N."/>
            <person name="Posnien N."/>
            <person name="Reuter R."/>
            <person name="Roth S."/>
            <person name="Savard J."/>
            <person name="Schinko J.B."/>
            <person name="Schmitt C."/>
            <person name="Schoppmeier M."/>
            <person name="Schroder R."/>
            <person name="Shippy T.D."/>
            <person name="Simonnet F."/>
            <person name="Marques-Souza H."/>
            <person name="Tautz D."/>
            <person name="Tomoyasu Y."/>
            <person name="Trauner J."/>
            <person name="Van der Zee M."/>
            <person name="Vervoort M."/>
            <person name="Wittkopp N."/>
            <person name="Wimmer E.A."/>
            <person name="Yang X."/>
            <person name="Jones A.K."/>
            <person name="Sattelle D.B."/>
            <person name="Ebert P.R."/>
            <person name="Nelson D."/>
            <person name="Scott J.G."/>
            <person name="Beeman R.W."/>
            <person name="Muthukrishnan S."/>
            <person name="Kramer K.J."/>
            <person name="Arakane Y."/>
            <person name="Beeman R.W."/>
            <person name="Zhu Q."/>
            <person name="Hogenkamp D."/>
            <person name="Dixit R."/>
            <person name="Oppert B."/>
            <person name="Jiang H."/>
            <person name="Zou Z."/>
            <person name="Marshall J."/>
            <person name="Elpidina E."/>
            <person name="Vinokurov K."/>
            <person name="Oppert C."/>
            <person name="Zou Z."/>
            <person name="Evans J."/>
            <person name="Lu Z."/>
            <person name="Zhao P."/>
            <person name="Sumathipala N."/>
            <person name="Altincicek B."/>
            <person name="Vilcinskas A."/>
            <person name="Williams M."/>
            <person name="Hultmark D."/>
            <person name="Hetru C."/>
            <person name="Jiang H."/>
            <person name="Grimmelikhuijzen C.J."/>
            <person name="Hauser F."/>
            <person name="Cazzamali G."/>
            <person name="Williamson M."/>
            <person name="Park Y."/>
            <person name="Li B."/>
            <person name="Tanaka Y."/>
            <person name="Predel R."/>
            <person name="Neupert S."/>
            <person name="Schachtner J."/>
            <person name="Verleyen P."/>
            <person name="Raible F."/>
            <person name="Bork P."/>
            <person name="Friedrich M."/>
            <person name="Walden K.K."/>
            <person name="Robertson H.M."/>
            <person name="Angeli S."/>
            <person name="Foret S."/>
            <person name="Bucher G."/>
            <person name="Schuetz S."/>
            <person name="Maleszka R."/>
            <person name="Wimmer E.A."/>
            <person name="Beeman R.W."/>
            <person name="Lorenzen M."/>
            <person name="Tomoyasu Y."/>
            <person name="Miller S.C."/>
            <person name="Grossmann D."/>
            <person name="Bucher G."/>
        </authorList>
    </citation>
    <scope>NUCLEOTIDE SEQUENCE [LARGE SCALE GENOMIC DNA]</scope>
    <source>
        <strain evidence="2 3">Georgia GA2</strain>
    </source>
</reference>
<dbReference type="EMBL" id="KQ971354">
    <property type="protein sequence ID" value="EFA06182.2"/>
    <property type="molecule type" value="Genomic_DNA"/>
</dbReference>
<accession>D6WPS4</accession>
<keyword evidence="3" id="KW-1185">Reference proteome</keyword>
<gene>
    <name evidence="2" type="primary">AUGUSTUS-3.0.2_09029</name>
    <name evidence="2" type="ORF">TcasGA2_TC009029</name>
</gene>
<dbReference type="Proteomes" id="UP000007266">
    <property type="component" value="Linkage group 7"/>
</dbReference>
<feature type="domain" description="Ig-like" evidence="1">
    <location>
        <begin position="106"/>
        <end position="179"/>
    </location>
</feature>
<dbReference type="Pfam" id="PF13927">
    <property type="entry name" value="Ig_3"/>
    <property type="match status" value="1"/>
</dbReference>
<dbReference type="STRING" id="7070.D6WPS4"/>
<sequence length="190" mass="21790">MYSKCFIKYPTAALNVLWWKVNSSTLLTTNNRTNTGDKRFQARLKDENTNHWLLRIKYTKPSDAGVYECRIEGDFEASIFVFLHLQKATAVIQGSVPDGTRLVEVGTTLRLSCFLVNSIESPKYIFWYKENRMINYDLDDGESIREGRQGSELIFPTARLSHTGNYSCVPSNADQANLYVKVQTKVKRKC</sequence>
<dbReference type="HOGENOM" id="CLU_046341_6_1_1"/>